<organism evidence="1 2">
    <name type="scientific">Saitozyma podzolica</name>
    <dbReference type="NCBI Taxonomy" id="1890683"/>
    <lineage>
        <taxon>Eukaryota</taxon>
        <taxon>Fungi</taxon>
        <taxon>Dikarya</taxon>
        <taxon>Basidiomycota</taxon>
        <taxon>Agaricomycotina</taxon>
        <taxon>Tremellomycetes</taxon>
        <taxon>Tremellales</taxon>
        <taxon>Trimorphomycetaceae</taxon>
        <taxon>Saitozyma</taxon>
    </lineage>
</organism>
<dbReference type="EMBL" id="RSCD01000005">
    <property type="protein sequence ID" value="RSH92597.1"/>
    <property type="molecule type" value="Genomic_DNA"/>
</dbReference>
<evidence type="ECO:0000313" key="1">
    <source>
        <dbReference type="EMBL" id="RSH92597.1"/>
    </source>
</evidence>
<gene>
    <name evidence="1" type="ORF">EHS25_008042</name>
</gene>
<proteinExistence type="predicted"/>
<dbReference type="AlphaFoldDB" id="A0A427YNG0"/>
<name>A0A427YNG0_9TREE</name>
<comment type="caution">
    <text evidence="1">The sequence shown here is derived from an EMBL/GenBank/DDBJ whole genome shotgun (WGS) entry which is preliminary data.</text>
</comment>
<reference evidence="1 2" key="1">
    <citation type="submission" date="2018-11" db="EMBL/GenBank/DDBJ databases">
        <title>Genome sequence of Saitozyma podzolica DSM 27192.</title>
        <authorList>
            <person name="Aliyu H."/>
            <person name="Gorte O."/>
            <person name="Ochsenreither K."/>
        </authorList>
    </citation>
    <scope>NUCLEOTIDE SEQUENCE [LARGE SCALE GENOMIC DNA]</scope>
    <source>
        <strain evidence="1 2">DSM 27192</strain>
    </source>
</reference>
<accession>A0A427YNG0</accession>
<protein>
    <submittedName>
        <fullName evidence="1">Uncharacterized protein</fullName>
    </submittedName>
</protein>
<evidence type="ECO:0000313" key="2">
    <source>
        <dbReference type="Proteomes" id="UP000279259"/>
    </source>
</evidence>
<dbReference type="Proteomes" id="UP000279259">
    <property type="component" value="Unassembled WGS sequence"/>
</dbReference>
<keyword evidence="2" id="KW-1185">Reference proteome</keyword>
<sequence length="94" mass="10492">MGLSNALIYKLRRCAHLTTQRERLARVGGTDQSRFDAINDELREIATREAELEAARRIVGLALAASSLEVTRLPGQAKTIARYQHLVAKHAPRE</sequence>